<name>A0A2G9SKM2_AQUCT</name>
<evidence type="ECO:0000313" key="2">
    <source>
        <dbReference type="Proteomes" id="UP000228934"/>
    </source>
</evidence>
<gene>
    <name evidence="1" type="ORF">AB205_0108500</name>
</gene>
<keyword evidence="2" id="KW-1185">Reference proteome</keyword>
<reference evidence="2" key="1">
    <citation type="journal article" date="2017" name="Nat. Commun.">
        <title>The North American bullfrog draft genome provides insight into hormonal regulation of long noncoding RNA.</title>
        <authorList>
            <person name="Hammond S.A."/>
            <person name="Warren R.L."/>
            <person name="Vandervalk B.P."/>
            <person name="Kucuk E."/>
            <person name="Khan H."/>
            <person name="Gibb E.A."/>
            <person name="Pandoh P."/>
            <person name="Kirk H."/>
            <person name="Zhao Y."/>
            <person name="Jones M."/>
            <person name="Mungall A.J."/>
            <person name="Coope R."/>
            <person name="Pleasance S."/>
            <person name="Moore R.A."/>
            <person name="Holt R.A."/>
            <person name="Round J.M."/>
            <person name="Ohora S."/>
            <person name="Walle B.V."/>
            <person name="Veldhoen N."/>
            <person name="Helbing C.C."/>
            <person name="Birol I."/>
        </authorList>
    </citation>
    <scope>NUCLEOTIDE SEQUENCE [LARGE SCALE GENOMIC DNA]</scope>
</reference>
<proteinExistence type="predicted"/>
<dbReference type="AlphaFoldDB" id="A0A2G9SKM2"/>
<dbReference type="EMBL" id="KV924239">
    <property type="protein sequence ID" value="PIO39941.1"/>
    <property type="molecule type" value="Genomic_DNA"/>
</dbReference>
<sequence length="74" mass="8789">MILSLPTVIMSSKRKLPGCRRENWKDLALCYVEQKQRHRLRSSHLHQLSLLCSIWSLWMWMVWHGEQALGQVTS</sequence>
<protein>
    <submittedName>
        <fullName evidence="1">Uncharacterized protein</fullName>
    </submittedName>
</protein>
<organism evidence="1 2">
    <name type="scientific">Aquarana catesbeiana</name>
    <name type="common">American bullfrog</name>
    <name type="synonym">Rana catesbeiana</name>
    <dbReference type="NCBI Taxonomy" id="8400"/>
    <lineage>
        <taxon>Eukaryota</taxon>
        <taxon>Metazoa</taxon>
        <taxon>Chordata</taxon>
        <taxon>Craniata</taxon>
        <taxon>Vertebrata</taxon>
        <taxon>Euteleostomi</taxon>
        <taxon>Amphibia</taxon>
        <taxon>Batrachia</taxon>
        <taxon>Anura</taxon>
        <taxon>Neobatrachia</taxon>
        <taxon>Ranoidea</taxon>
        <taxon>Ranidae</taxon>
        <taxon>Aquarana</taxon>
    </lineage>
</organism>
<accession>A0A2G9SKM2</accession>
<dbReference type="Proteomes" id="UP000228934">
    <property type="component" value="Unassembled WGS sequence"/>
</dbReference>
<evidence type="ECO:0000313" key="1">
    <source>
        <dbReference type="EMBL" id="PIO39941.1"/>
    </source>
</evidence>